<dbReference type="AlphaFoldDB" id="A0A1I7SNU6"/>
<dbReference type="Proteomes" id="UP000659654">
    <property type="component" value="Unassembled WGS sequence"/>
</dbReference>
<keyword evidence="4" id="KW-1185">Reference proteome</keyword>
<accession>A0A1I7SNU6</accession>
<name>A0A1I7SNU6_BURXY</name>
<dbReference type="WBParaSite" id="BXY_1473600.1">
    <property type="protein sequence ID" value="BXY_1473600.1"/>
    <property type="gene ID" value="BXY_1473600"/>
</dbReference>
<dbReference type="EMBL" id="CAJFDI010000001">
    <property type="protein sequence ID" value="CAD5208369.1"/>
    <property type="molecule type" value="Genomic_DNA"/>
</dbReference>
<dbReference type="EMBL" id="CAJFCV020000001">
    <property type="protein sequence ID" value="CAG9081219.1"/>
    <property type="molecule type" value="Genomic_DNA"/>
</dbReference>
<dbReference type="Proteomes" id="UP000095284">
    <property type="component" value="Unplaced"/>
</dbReference>
<sequence length="78" mass="7397">MVDDGGGRGTPPGDTAVAARSGELGVQPGQLVAGLTAQPGPGRKRNPSASSNVAPAAPGIPGGRLCPNSAPETNSAPG</sequence>
<organism evidence="3 5">
    <name type="scientific">Bursaphelenchus xylophilus</name>
    <name type="common">Pinewood nematode worm</name>
    <name type="synonym">Aphelenchoides xylophilus</name>
    <dbReference type="NCBI Taxonomy" id="6326"/>
    <lineage>
        <taxon>Eukaryota</taxon>
        <taxon>Metazoa</taxon>
        <taxon>Ecdysozoa</taxon>
        <taxon>Nematoda</taxon>
        <taxon>Chromadorea</taxon>
        <taxon>Rhabditida</taxon>
        <taxon>Tylenchina</taxon>
        <taxon>Tylenchomorpha</taxon>
        <taxon>Aphelenchoidea</taxon>
        <taxon>Aphelenchoididae</taxon>
        <taxon>Bursaphelenchus</taxon>
    </lineage>
</organism>
<dbReference type="Proteomes" id="UP000582659">
    <property type="component" value="Unassembled WGS sequence"/>
</dbReference>
<evidence type="ECO:0000313" key="4">
    <source>
        <dbReference type="Proteomes" id="UP000659654"/>
    </source>
</evidence>
<evidence type="ECO:0000313" key="3">
    <source>
        <dbReference type="Proteomes" id="UP000095284"/>
    </source>
</evidence>
<feature type="compositionally biased region" description="Low complexity" evidence="1">
    <location>
        <begin position="47"/>
        <end position="57"/>
    </location>
</feature>
<proteinExistence type="predicted"/>
<reference evidence="5" key="1">
    <citation type="submission" date="2016-11" db="UniProtKB">
        <authorList>
            <consortium name="WormBaseParasite"/>
        </authorList>
    </citation>
    <scope>IDENTIFICATION</scope>
</reference>
<gene>
    <name evidence="2" type="ORF">BXYJ_LOCUS605</name>
</gene>
<evidence type="ECO:0000313" key="5">
    <source>
        <dbReference type="WBParaSite" id="BXY_1473600.1"/>
    </source>
</evidence>
<evidence type="ECO:0000256" key="1">
    <source>
        <dbReference type="SAM" id="MobiDB-lite"/>
    </source>
</evidence>
<evidence type="ECO:0000313" key="2">
    <source>
        <dbReference type="EMBL" id="CAD5208369.1"/>
    </source>
</evidence>
<reference evidence="2" key="2">
    <citation type="submission" date="2020-09" db="EMBL/GenBank/DDBJ databases">
        <authorList>
            <person name="Kikuchi T."/>
        </authorList>
    </citation>
    <scope>NUCLEOTIDE SEQUENCE</scope>
    <source>
        <strain evidence="2">Ka4C1</strain>
    </source>
</reference>
<feature type="region of interest" description="Disordered" evidence="1">
    <location>
        <begin position="1"/>
        <end position="78"/>
    </location>
</feature>
<protein>
    <submittedName>
        <fullName evidence="2">(pine wood nematode) hypothetical protein</fullName>
    </submittedName>
</protein>